<reference evidence="3 4" key="1">
    <citation type="submission" date="2019-06" db="EMBL/GenBank/DDBJ databases">
        <title>Draft genome sequence of the filamentous fungus Phialemoniopsis curvata isolated from diesel fuel.</title>
        <authorList>
            <person name="Varaljay V.A."/>
            <person name="Lyon W.J."/>
            <person name="Crouch A.L."/>
            <person name="Drake C.E."/>
            <person name="Hollomon J.M."/>
            <person name="Nadeau L.J."/>
            <person name="Nunn H.S."/>
            <person name="Stevenson B.S."/>
            <person name="Bojanowski C.L."/>
            <person name="Crookes-Goodson W.J."/>
        </authorList>
    </citation>
    <scope>NUCLEOTIDE SEQUENCE [LARGE SCALE GENOMIC DNA]</scope>
    <source>
        <strain evidence="3 4">D216</strain>
    </source>
</reference>
<dbReference type="Pfam" id="PF10441">
    <property type="entry name" value="Urb2"/>
    <property type="match status" value="1"/>
</dbReference>
<proteinExistence type="predicted"/>
<sequence>MALQTLVQTARSLDQNDTRTVPDKLSQVWEALSGSPAGSFHAPEEVILRWLLKNMQGTSADSELCRRFPMTWDIMACIFQRMPMFSLAKVLADRKFIHVVTQTAKDVSKPQKTPAPKDESSDTVMADAPEASDSPNKRKRKRSPLVAFDLDCLRAREGCLKSAESLFTALQPLLKRVESIEQASPEQKMGAEHIRSLFFLPATETLEYLVPLARCCASALGGHEAGTLEKQDTWVATINSIWDLHLQNPADPAQVAISMAPVSLVMLAKLRGIPKAWDISVSPEVRDAWAKALERFLMHNTILPARTGVISRKDSQVLADVAAVGPSGQATTISAMLFQLAIQACQSSTQASARKSNEEWIQGAFDVVEEPLRSIDLAERNTVVGFILDLAAKSRQSPSLESLRSVCTRYALQDDRTDWKLISEIAQCDADAFLVSSKGADLLDTVLQRVQNAANEEQEPIADFLVALANGFARSRDLSGFIKRWYSNLSHHKSEGSKTSSGSHIWLHGKLRSAVASLLQPSLTVQQLLSLVDWIESQEASSTETVRLVLFDTVACGVESEDFVDAVGTRLFDTTFEATKGVKKRELQAMRWRVARKALSWIDTGDARRVWKDIKKPLKKALTNSDIAEFETFEAFRCALVAFDALKYVEKDEADAKKVVSEFLARFGGELTAWISQDKDQRVPSTAEELEALSYQGAASLSPGVYLLATVHGSPNLLSSITRGDKESSGLLGSFFTIIEQHNASQDYDERFASQMLELMLTKLEVEHNQGIIERAVNVFIASLDAGKNQGLKSKKTVSSVDLLLGLPSHMILRGSRELIMSSLLALVDSSAKETESEATPSDWRSILSLMVRVMRDPTFYEGMKFKDLVSLGEILEDSLPRSPLLDSLKILALFKELVKLTIRQMLTTVNDREAEYFRGLAKATSKWSKKSSSSPLSRSTILNGIYSAILEVPASRSMIQEHIDVERIKEQSATLVSDALHRFKKSLKKGDVIREEDAQLLPVFIALEHSQPRNDLIQQSRVSDDVTDLEAASRRLCAKGLKIGWILRTFLDSYFPQQVGQAGATDPSHLFESHAAIGGTDLSLFYAPMDLLCQSVGAVTNGMDGKSKLEYLQQLMSDTKDGGHGIGELVAAGQVIEQVAGEANETFDLALAQSILTQHLQHTHSPVESSMLIEMICKILNKGSSSTTQWNIDYLLNTVCAVSDQRAKAKGATGLSPAIHSGLCSLVETIIKRHRLRLEGHFHLLVATLQSLLQSLIIGSNTTSRAPDGAIDGTPGSPTWQQSARQVSRLLELVCEPTVASVTRSQKPKLDSATDAAKRSAGQYMYLVLMLYIKLQLEQNVPHQLREALEPGFFSILTVTAESSRKVMNDAMDASGRAIFRETYRKWQRFGKWKGI</sequence>
<evidence type="ECO:0000313" key="4">
    <source>
        <dbReference type="Proteomes" id="UP000319257"/>
    </source>
</evidence>
<feature type="region of interest" description="Disordered" evidence="1">
    <location>
        <begin position="103"/>
        <end position="140"/>
    </location>
</feature>
<evidence type="ECO:0000259" key="2">
    <source>
        <dbReference type="Pfam" id="PF10441"/>
    </source>
</evidence>
<feature type="domain" description="Nucleolar 27S pre-rRNA processing Urb2/Npa2 C-terminal" evidence="2">
    <location>
        <begin position="1172"/>
        <end position="1396"/>
    </location>
</feature>
<dbReference type="STRING" id="1093900.A0A507AXR9"/>
<dbReference type="InParanoid" id="A0A507AXR9"/>
<dbReference type="GO" id="GO:0042254">
    <property type="term" value="P:ribosome biogenesis"/>
    <property type="evidence" value="ECO:0007669"/>
    <property type="project" value="TreeGrafter"/>
</dbReference>
<comment type="caution">
    <text evidence="3">The sequence shown here is derived from an EMBL/GenBank/DDBJ whole genome shotgun (WGS) entry which is preliminary data.</text>
</comment>
<keyword evidence="4" id="KW-1185">Reference proteome</keyword>
<accession>A0A507AXR9</accession>
<dbReference type="InterPro" id="IPR018849">
    <property type="entry name" value="Urb2/Npa2_C"/>
</dbReference>
<evidence type="ECO:0000313" key="3">
    <source>
        <dbReference type="EMBL" id="TPX15575.1"/>
    </source>
</evidence>
<dbReference type="GO" id="GO:0005730">
    <property type="term" value="C:nucleolus"/>
    <property type="evidence" value="ECO:0007669"/>
    <property type="project" value="TreeGrafter"/>
</dbReference>
<evidence type="ECO:0000256" key="1">
    <source>
        <dbReference type="SAM" id="MobiDB-lite"/>
    </source>
</evidence>
<dbReference type="RefSeq" id="XP_030997286.1">
    <property type="nucleotide sequence ID" value="XM_031138665.1"/>
</dbReference>
<dbReference type="OrthoDB" id="160374at2759"/>
<dbReference type="Proteomes" id="UP000319257">
    <property type="component" value="Unassembled WGS sequence"/>
</dbReference>
<dbReference type="PANTHER" id="PTHR15682">
    <property type="entry name" value="UNHEALTHY RIBOSOME BIOGENESIS PROTEIN 2 HOMOLOG"/>
    <property type="match status" value="1"/>
</dbReference>
<dbReference type="PANTHER" id="PTHR15682:SF2">
    <property type="entry name" value="UNHEALTHY RIBOSOME BIOGENESIS PROTEIN 2 HOMOLOG"/>
    <property type="match status" value="1"/>
</dbReference>
<gene>
    <name evidence="3" type="ORF">E0L32_004273</name>
</gene>
<dbReference type="InterPro" id="IPR052609">
    <property type="entry name" value="Ribosome_Biogenesis_Reg"/>
</dbReference>
<dbReference type="GeneID" id="41971720"/>
<organism evidence="3 4">
    <name type="scientific">Thyridium curvatum</name>
    <dbReference type="NCBI Taxonomy" id="1093900"/>
    <lineage>
        <taxon>Eukaryota</taxon>
        <taxon>Fungi</taxon>
        <taxon>Dikarya</taxon>
        <taxon>Ascomycota</taxon>
        <taxon>Pezizomycotina</taxon>
        <taxon>Sordariomycetes</taxon>
        <taxon>Sordariomycetidae</taxon>
        <taxon>Thyridiales</taxon>
        <taxon>Thyridiaceae</taxon>
        <taxon>Thyridium</taxon>
    </lineage>
</organism>
<name>A0A507AXR9_9PEZI</name>
<dbReference type="EMBL" id="SKBQ01000020">
    <property type="protein sequence ID" value="TPX15575.1"/>
    <property type="molecule type" value="Genomic_DNA"/>
</dbReference>
<protein>
    <recommendedName>
        <fullName evidence="2">Nucleolar 27S pre-rRNA processing Urb2/Npa2 C-terminal domain-containing protein</fullName>
    </recommendedName>
</protein>